<name>A0A1X1PBX6_9BURK</name>
<dbReference type="OrthoDB" id="9005722at2"/>
<proteinExistence type="predicted"/>
<protein>
    <submittedName>
        <fullName evidence="3">Uncharacterized protein</fullName>
    </submittedName>
</protein>
<accession>A0A1X1PBX6</accession>
<sequence>MSILLRITRAACAASLILTCVGAHAQNWTLVLSWKLGECVGGDGAQTCTAGQPPSARQAADGAPIRITATGLYTPRRDCDTTPVPAGTLSDEAAPYIAPASADAFQQHWNRYGSCTGYAPAGYAAELAAMARAVGLTNLGRYLGEHDNKVVRLDELKNAQLHDFFLGADKSVQFLCTPEGRLAEVRYRLRDWSDVFVYRDKGGMLVMAPDGNCGDEVRL</sequence>
<dbReference type="InterPro" id="IPR036430">
    <property type="entry name" value="RNase_T2-like_sf"/>
</dbReference>
<evidence type="ECO:0000313" key="4">
    <source>
        <dbReference type="Proteomes" id="UP000193146"/>
    </source>
</evidence>
<dbReference type="AlphaFoldDB" id="A0A1X1PBX6"/>
<dbReference type="Proteomes" id="UP000193146">
    <property type="component" value="Unassembled WGS sequence"/>
</dbReference>
<evidence type="ECO:0000313" key="3">
    <source>
        <dbReference type="EMBL" id="ORT83130.1"/>
    </source>
</evidence>
<feature type="chain" id="PRO_5044567449" evidence="1">
    <location>
        <begin position="26"/>
        <end position="219"/>
    </location>
</feature>
<evidence type="ECO:0000313" key="2">
    <source>
        <dbReference type="EMBL" id="CAB3746288.1"/>
    </source>
</evidence>
<dbReference type="EMBL" id="CADIKG010000001">
    <property type="protein sequence ID" value="CAB3746288.1"/>
    <property type="molecule type" value="Genomic_DNA"/>
</dbReference>
<dbReference type="Proteomes" id="UP000494135">
    <property type="component" value="Unassembled WGS sequence"/>
</dbReference>
<dbReference type="EMBL" id="NBYX01000014">
    <property type="protein sequence ID" value="ORT83130.1"/>
    <property type="molecule type" value="Genomic_DNA"/>
</dbReference>
<reference evidence="2 5" key="2">
    <citation type="submission" date="2020-04" db="EMBL/GenBank/DDBJ databases">
        <authorList>
            <person name="De Canck E."/>
        </authorList>
    </citation>
    <scope>NUCLEOTIDE SEQUENCE [LARGE SCALE GENOMIC DNA]</scope>
    <source>
        <strain evidence="2 5">LMG 29660</strain>
    </source>
</reference>
<keyword evidence="1" id="KW-0732">Signal</keyword>
<evidence type="ECO:0000256" key="1">
    <source>
        <dbReference type="SAM" id="SignalP"/>
    </source>
</evidence>
<reference evidence="3 4" key="1">
    <citation type="submission" date="2017-04" db="EMBL/GenBank/DDBJ databases">
        <title>Burkholderia puraquae sp. nov., a novel Burkholderia cepacia complex species from hospital setting samples.</title>
        <authorList>
            <person name="Martina P."/>
            <person name="Leguizamon M."/>
            <person name="Prieto C."/>
            <person name="Sousa S."/>
            <person name="Montanaro P."/>
            <person name="Draghi W."/>
            <person name="Staembler M."/>
            <person name="Bettiol M."/>
            <person name="Figoli C."/>
            <person name="Palau J."/>
            <person name="Alvarez F."/>
            <person name="Benetti S."/>
            <person name="Anchat E."/>
            <person name="Vescina C."/>
            <person name="Ferreras J."/>
            <person name="Lasch P."/>
            <person name="Lagares A."/>
            <person name="Zorreguieta A."/>
            <person name="Yantorno O."/>
            <person name="Bosch A."/>
        </authorList>
    </citation>
    <scope>NUCLEOTIDE SEQUENCE [LARGE SCALE GENOMIC DNA]</scope>
    <source>
        <strain evidence="3 4">CAMPA 1040</strain>
    </source>
</reference>
<keyword evidence="4" id="KW-1185">Reference proteome</keyword>
<organism evidence="3 4">
    <name type="scientific">Burkholderia puraquae</name>
    <dbReference type="NCBI Taxonomy" id="1904757"/>
    <lineage>
        <taxon>Bacteria</taxon>
        <taxon>Pseudomonadati</taxon>
        <taxon>Pseudomonadota</taxon>
        <taxon>Betaproteobacteria</taxon>
        <taxon>Burkholderiales</taxon>
        <taxon>Burkholderiaceae</taxon>
        <taxon>Burkholderia</taxon>
        <taxon>Burkholderia cepacia complex</taxon>
    </lineage>
</organism>
<dbReference type="GO" id="GO:0003723">
    <property type="term" value="F:RNA binding"/>
    <property type="evidence" value="ECO:0007669"/>
    <property type="project" value="InterPro"/>
</dbReference>
<evidence type="ECO:0000313" key="5">
    <source>
        <dbReference type="Proteomes" id="UP000494135"/>
    </source>
</evidence>
<dbReference type="RefSeq" id="WP_085041534.1">
    <property type="nucleotide sequence ID" value="NZ_CADIKG010000001.1"/>
</dbReference>
<feature type="signal peptide" evidence="1">
    <location>
        <begin position="1"/>
        <end position="25"/>
    </location>
</feature>
<dbReference type="GO" id="GO:0033897">
    <property type="term" value="F:ribonuclease T2 activity"/>
    <property type="evidence" value="ECO:0007669"/>
    <property type="project" value="InterPro"/>
</dbReference>
<dbReference type="SUPFAM" id="SSF55895">
    <property type="entry name" value="Ribonuclease Rh-like"/>
    <property type="match status" value="1"/>
</dbReference>
<dbReference type="Gene3D" id="3.90.730.10">
    <property type="entry name" value="Ribonuclease T2-like"/>
    <property type="match status" value="1"/>
</dbReference>
<gene>
    <name evidence="3" type="ORF">B7G54_25220</name>
    <name evidence="2" type="ORF">LMG29660_00155</name>
</gene>